<organism evidence="1 2">
    <name type="scientific">candidate division MSBL1 archaeon SCGC-AAA259I09</name>
    <dbReference type="NCBI Taxonomy" id="1698267"/>
    <lineage>
        <taxon>Archaea</taxon>
        <taxon>Methanobacteriati</taxon>
        <taxon>Methanobacteriota</taxon>
        <taxon>candidate division MSBL1</taxon>
    </lineage>
</organism>
<evidence type="ECO:0000313" key="2">
    <source>
        <dbReference type="Proteomes" id="UP000070463"/>
    </source>
</evidence>
<keyword evidence="2" id="KW-1185">Reference proteome</keyword>
<comment type="caution">
    <text evidence="1">The sequence shown here is derived from an EMBL/GenBank/DDBJ whole genome shotgun (WGS) entry which is preliminary data.</text>
</comment>
<dbReference type="Proteomes" id="UP000070463">
    <property type="component" value="Unassembled WGS sequence"/>
</dbReference>
<reference evidence="1 2" key="1">
    <citation type="journal article" date="2016" name="Sci. Rep.">
        <title>Metabolic traits of an uncultured archaeal lineage -MSBL1- from brine pools of the Red Sea.</title>
        <authorList>
            <person name="Mwirichia R."/>
            <person name="Alam I."/>
            <person name="Rashid M."/>
            <person name="Vinu M."/>
            <person name="Ba-Alawi W."/>
            <person name="Anthony Kamau A."/>
            <person name="Kamanda Ngugi D."/>
            <person name="Goker M."/>
            <person name="Klenk H.P."/>
            <person name="Bajic V."/>
            <person name="Stingl U."/>
        </authorList>
    </citation>
    <scope>NUCLEOTIDE SEQUENCE [LARGE SCALE GENOMIC DNA]</scope>
    <source>
        <strain evidence="1">SCGC-AAA259I09</strain>
    </source>
</reference>
<sequence>MDGEKAKVAVEKLFEMDNFQEEKKIQAVLYLAELETHRRYGEEFAGTQFHRKDGGPYSPELAQLIEETQKKANSRWKERGNTLLNRKETQVLEILGEGLGQLTTEEVLRRAKRTTPYLCAEEKAQIDFTTILTYPEREEALQKLFVRKGWKEKDSRKTKEPSIGVPCR</sequence>
<protein>
    <recommendedName>
        <fullName evidence="3">Antitoxin SocA-like Panacea domain-containing protein</fullName>
    </recommendedName>
</protein>
<evidence type="ECO:0000313" key="1">
    <source>
        <dbReference type="EMBL" id="KXA94137.1"/>
    </source>
</evidence>
<dbReference type="EMBL" id="LHXR01000207">
    <property type="protein sequence ID" value="KXA94137.1"/>
    <property type="molecule type" value="Genomic_DNA"/>
</dbReference>
<dbReference type="AlphaFoldDB" id="A0A133UIW7"/>
<name>A0A133UIW7_9EURY</name>
<proteinExistence type="predicted"/>
<accession>A0A133UIW7</accession>
<evidence type="ECO:0008006" key="3">
    <source>
        <dbReference type="Google" id="ProtNLM"/>
    </source>
</evidence>
<gene>
    <name evidence="1" type="ORF">AKJ37_07935</name>
</gene>